<reference evidence="2 3" key="1">
    <citation type="submission" date="2015-01" db="EMBL/GenBank/DDBJ databases">
        <title>Evolution of Trichinella species and genotypes.</title>
        <authorList>
            <person name="Korhonen P.K."/>
            <person name="Edoardo P."/>
            <person name="Giuseppe L.R."/>
            <person name="Gasser R.B."/>
        </authorList>
    </citation>
    <scope>NUCLEOTIDE SEQUENCE [LARGE SCALE GENOMIC DNA]</scope>
    <source>
        <strain evidence="2">ISS2496</strain>
    </source>
</reference>
<evidence type="ECO:0000256" key="1">
    <source>
        <dbReference type="SAM" id="MobiDB-lite"/>
    </source>
</evidence>
<sequence length="108" mass="12462">MMIKDTPDNEEFHYFIVSNAIRHATIAPYRPASNWQAGTSTKNNNKRKLEFTSCQIPAKPTHNPKQQNKIESSRIANVPQMKNRKPASRQHCNIMEKAKYSLEKYGES</sequence>
<evidence type="ECO:0000313" key="2">
    <source>
        <dbReference type="EMBL" id="KRY20333.1"/>
    </source>
</evidence>
<gene>
    <name evidence="2" type="ORF">T12_11689</name>
</gene>
<comment type="caution">
    <text evidence="2">The sequence shown here is derived from an EMBL/GenBank/DDBJ whole genome shotgun (WGS) entry which is preliminary data.</text>
</comment>
<dbReference type="AlphaFoldDB" id="A0A0V1A6A4"/>
<accession>A0A0V1A6A4</accession>
<feature type="region of interest" description="Disordered" evidence="1">
    <location>
        <begin position="56"/>
        <end position="94"/>
    </location>
</feature>
<proteinExistence type="predicted"/>
<name>A0A0V1A6A4_9BILA</name>
<keyword evidence="3" id="KW-1185">Reference proteome</keyword>
<dbReference type="Proteomes" id="UP000054783">
    <property type="component" value="Unassembled WGS sequence"/>
</dbReference>
<organism evidence="2 3">
    <name type="scientific">Trichinella patagoniensis</name>
    <dbReference type="NCBI Taxonomy" id="990121"/>
    <lineage>
        <taxon>Eukaryota</taxon>
        <taxon>Metazoa</taxon>
        <taxon>Ecdysozoa</taxon>
        <taxon>Nematoda</taxon>
        <taxon>Enoplea</taxon>
        <taxon>Dorylaimia</taxon>
        <taxon>Trichinellida</taxon>
        <taxon>Trichinellidae</taxon>
        <taxon>Trichinella</taxon>
    </lineage>
</organism>
<protein>
    <submittedName>
        <fullName evidence="2">Uncharacterized protein</fullName>
    </submittedName>
</protein>
<dbReference type="EMBL" id="JYDQ01000026">
    <property type="protein sequence ID" value="KRY20333.1"/>
    <property type="molecule type" value="Genomic_DNA"/>
</dbReference>
<evidence type="ECO:0000313" key="3">
    <source>
        <dbReference type="Proteomes" id="UP000054783"/>
    </source>
</evidence>